<protein>
    <recommendedName>
        <fullName evidence="2">C2H2-type domain-containing protein</fullName>
    </recommendedName>
</protein>
<name>A0A0F9SM06_9ZZZZ</name>
<comment type="caution">
    <text evidence="1">The sequence shown here is derived from an EMBL/GenBank/DDBJ whole genome shotgun (WGS) entry which is preliminary data.</text>
</comment>
<reference evidence="1" key="1">
    <citation type="journal article" date="2015" name="Nature">
        <title>Complex archaea that bridge the gap between prokaryotes and eukaryotes.</title>
        <authorList>
            <person name="Spang A."/>
            <person name="Saw J.H."/>
            <person name="Jorgensen S.L."/>
            <person name="Zaremba-Niedzwiedzka K."/>
            <person name="Martijn J."/>
            <person name="Lind A.E."/>
            <person name="van Eijk R."/>
            <person name="Schleper C."/>
            <person name="Guy L."/>
            <person name="Ettema T.J."/>
        </authorList>
    </citation>
    <scope>NUCLEOTIDE SEQUENCE</scope>
</reference>
<evidence type="ECO:0000313" key="1">
    <source>
        <dbReference type="EMBL" id="KKN70045.1"/>
    </source>
</evidence>
<gene>
    <name evidence="1" type="ORF">LCGC14_0434920</name>
</gene>
<sequence>MTYLYECLICGKEFEIDMPMNAKHEAYHCGIEARRVFTVPYTNKDQMYNFTDNHSFKQGYDIHSKRQYLRICKKEGSILLSPSERKSLKPKMDKDYAPARKKCAENIMKKVAKDGLMSKFKKLQDALPTKKES</sequence>
<organism evidence="1">
    <name type="scientific">marine sediment metagenome</name>
    <dbReference type="NCBI Taxonomy" id="412755"/>
    <lineage>
        <taxon>unclassified sequences</taxon>
        <taxon>metagenomes</taxon>
        <taxon>ecological metagenomes</taxon>
    </lineage>
</organism>
<accession>A0A0F9SM06</accession>
<dbReference type="EMBL" id="LAZR01000412">
    <property type="protein sequence ID" value="KKN70045.1"/>
    <property type="molecule type" value="Genomic_DNA"/>
</dbReference>
<proteinExistence type="predicted"/>
<evidence type="ECO:0008006" key="2">
    <source>
        <dbReference type="Google" id="ProtNLM"/>
    </source>
</evidence>
<dbReference type="AlphaFoldDB" id="A0A0F9SM06"/>